<evidence type="ECO:0000256" key="1">
    <source>
        <dbReference type="SAM" id="Phobius"/>
    </source>
</evidence>
<accession>A0ABR9ZT62</accession>
<name>A0ABR9ZT62_9FIRM</name>
<evidence type="ECO:0008006" key="4">
    <source>
        <dbReference type="Google" id="ProtNLM"/>
    </source>
</evidence>
<dbReference type="PANTHER" id="PTHR35902:SF6">
    <property type="entry name" value="CONSERVED WITHIN P. AEROPHILUM"/>
    <property type="match status" value="1"/>
</dbReference>
<evidence type="ECO:0000313" key="3">
    <source>
        <dbReference type="Proteomes" id="UP000614200"/>
    </source>
</evidence>
<keyword evidence="1" id="KW-0812">Transmembrane</keyword>
<gene>
    <name evidence="2" type="ORF">ISU02_06670</name>
</gene>
<proteinExistence type="predicted"/>
<protein>
    <recommendedName>
        <fullName evidence="4">CARDB domain-containing protein</fullName>
    </recommendedName>
</protein>
<dbReference type="EMBL" id="JADKNH010000003">
    <property type="protein sequence ID" value="MBF4692794.1"/>
    <property type="molecule type" value="Genomic_DNA"/>
</dbReference>
<feature type="transmembrane region" description="Helical" evidence="1">
    <location>
        <begin position="631"/>
        <end position="650"/>
    </location>
</feature>
<organism evidence="2 3">
    <name type="scientific">Fusibacter ferrireducens</name>
    <dbReference type="NCBI Taxonomy" id="2785058"/>
    <lineage>
        <taxon>Bacteria</taxon>
        <taxon>Bacillati</taxon>
        <taxon>Bacillota</taxon>
        <taxon>Clostridia</taxon>
        <taxon>Eubacteriales</taxon>
        <taxon>Eubacteriales Family XII. Incertae Sedis</taxon>
        <taxon>Fusibacter</taxon>
    </lineage>
</organism>
<dbReference type="InterPro" id="IPR013783">
    <property type="entry name" value="Ig-like_fold"/>
</dbReference>
<sequence length="668" mass="74274">MILIVNMMLPVSMALDMNQPYIVLEGTEEIQVMRAGEEGTFKLTLKNETYNTALYMDVELSGEHPFRTDLNNLTQYVPSVEVKKSVKLEFDVEVSPTAQSKLYEFDLVLNYVNAFGTVYKQTRKVYVKIENNTVGPILGAYTTVGPEYVFKPGNSDAIGIKLVNSGTMVAKDIILKISGFGVNNLMLDKDVDTKKVVMIGKESSEFVYFNVVCAPKAKTGIYPYKVEAKYIDEFGGTYEKEFEIYMSVEGNDTSGAELAIKNIKVPEVIVPNEPFEVSCELVNEGDILLEKAEASIEYPSEFTSKSTSKKVVKNLKPGATSIVTFNLMAKSDTKSDSYSGYISVKYIADGDTEDNAQTIQDYVGLIVDGSSGTSKPKLIIENYEYGGEHVLAGEPYNLKLFIKNTSTASDTKNIKVTLSSEENVFTPVDSSSSFFIPKIAAGEIYEHNIQLKTKIDASVKIYPLTIKMVYEDGKGNAYDAQEKPFEESEALSVAVAQPVRLETAELIVPFENYVGQPFYIEQEFYNMGKATMYNTMVKLEGPESSSSSYFVGNFEAGRSEYYSAEAFANEEGTFEGKLVYTFEDALGNVSTHEEPFNYTVVAAPAFDEFGNMDFNMNEEFPMEEPQSGLPVTKIVIGVVALVVVVGVFIIRKRRKKRKLKMELEALDE</sequence>
<comment type="caution">
    <text evidence="2">The sequence shown here is derived from an EMBL/GenBank/DDBJ whole genome shotgun (WGS) entry which is preliminary data.</text>
</comment>
<dbReference type="Gene3D" id="2.60.40.10">
    <property type="entry name" value="Immunoglobulins"/>
    <property type="match status" value="1"/>
</dbReference>
<dbReference type="PANTHER" id="PTHR35902">
    <property type="entry name" value="S-LAYER DOMAIN-LIKE PROTEIN-RELATED"/>
    <property type="match status" value="1"/>
</dbReference>
<reference evidence="2 3" key="1">
    <citation type="submission" date="2020-11" db="EMBL/GenBank/DDBJ databases">
        <title>Fusibacter basophilias sp. nov.</title>
        <authorList>
            <person name="Qiu D."/>
        </authorList>
    </citation>
    <scope>NUCLEOTIDE SEQUENCE [LARGE SCALE GENOMIC DNA]</scope>
    <source>
        <strain evidence="2 3">Q10-2</strain>
    </source>
</reference>
<keyword evidence="3" id="KW-1185">Reference proteome</keyword>
<keyword evidence="1" id="KW-0472">Membrane</keyword>
<keyword evidence="1" id="KW-1133">Transmembrane helix</keyword>
<dbReference type="Proteomes" id="UP000614200">
    <property type="component" value="Unassembled WGS sequence"/>
</dbReference>
<evidence type="ECO:0000313" key="2">
    <source>
        <dbReference type="EMBL" id="MBF4692794.1"/>
    </source>
</evidence>